<evidence type="ECO:0008006" key="3">
    <source>
        <dbReference type="Google" id="ProtNLM"/>
    </source>
</evidence>
<proteinExistence type="predicted"/>
<keyword evidence="2" id="KW-1185">Reference proteome</keyword>
<dbReference type="InterPro" id="IPR013783">
    <property type="entry name" value="Ig-like_fold"/>
</dbReference>
<organism evidence="1 2">
    <name type="scientific">Molorchus minor</name>
    <dbReference type="NCBI Taxonomy" id="1323400"/>
    <lineage>
        <taxon>Eukaryota</taxon>
        <taxon>Metazoa</taxon>
        <taxon>Ecdysozoa</taxon>
        <taxon>Arthropoda</taxon>
        <taxon>Hexapoda</taxon>
        <taxon>Insecta</taxon>
        <taxon>Pterygota</taxon>
        <taxon>Neoptera</taxon>
        <taxon>Endopterygota</taxon>
        <taxon>Coleoptera</taxon>
        <taxon>Polyphaga</taxon>
        <taxon>Cucujiformia</taxon>
        <taxon>Chrysomeloidea</taxon>
        <taxon>Cerambycidae</taxon>
        <taxon>Lamiinae</taxon>
        <taxon>Monochamini</taxon>
        <taxon>Molorchus</taxon>
    </lineage>
</organism>
<dbReference type="PANTHER" id="PTHR46348:SF1">
    <property type="entry name" value="DELETED IN LUNG AND ESOPHAGEAL CANCER PROTEIN 1"/>
    <property type="match status" value="1"/>
</dbReference>
<sequence>MDPLPLIPTVEVTQNVVTSLRESFQSTIDGSAFPKDVAKNFIQNKVDENLKLKENAQNVIGIYENLNDRLLRINTAGREVIDQQAHYFVAKDEIEQIICLQERLKLKHCHLFRDLNTDNVEYFNLLQKKHLLPDAIRQFLDYRLNEGLHLCESCISILKMELGKEVRRATCIGDFKKSDESINIVNNISQSKELHESIGVKIVYRDGVKVFQEYNRQRKPKDKDKSVERKKSNIQPVFKVMSSEVIFHNYKVGQTYKRTITVINTSPTLQQLFLTKSPKHSCLSIQPNKTSKIAPGMSVKITVTFKPEIYLNRNDEVVFRNPKGDTVKLSLSVTRDIPKLIVCIFKSNSCLFERVKPGTKKFKEARRKALNYTIDCGSCLVGEYINLTVFVQNKGADGRFFIITEDEWIFQDIKNVSALLELSTESFWIFPAFFQLSTDDMIELTILFHPIQSGLGVEKCYMICDNNSFEQIEILGDSLEFTKKYIQINVPPNDTDITALKDYCIFLGSVNHNSSITVTITIRNNSPLFINSNWTFRHHHDKRFVFAIDKTWVVYKFGLVKLFGSRVLIFSFIILDIPMISLSKDEEFLIVEKEELTGNILTKCVDIRIIEIEVACFVTILDDKELLQENMGFRLDPCGVQISIRIIVGAYTTMLTTCPPKEPRQPKLRFSCPFLEFGILPNGVNVEKNIVINNLNKGPIDWRIVEIKYNIDNVPHVEILEEKNISCTFGTFSTENEKKEIAYRIIDKDIGRWVSILFLVSTDEDNVIEPEAICIVVYEIINFDIVIDTGHTKYPILCPLKLMHVGVPTTLTFTVENFSPITGCFCFSKTYGADLERIKLVISPRGGVLKPMQTKEITVTMTCNDVGIFENAFLSCFIGPTQEPIVLRILCAVDGFHAYFYLPETPDSYRKIMWPPKVVYEYDDDWMICPCTMF</sequence>
<dbReference type="Gene3D" id="2.60.40.10">
    <property type="entry name" value="Immunoglobulins"/>
    <property type="match status" value="2"/>
</dbReference>
<accession>A0ABQ9K4A9</accession>
<dbReference type="Pfam" id="PF24771">
    <property type="entry name" value="Ig_CFAP74_1st"/>
    <property type="match status" value="1"/>
</dbReference>
<comment type="caution">
    <text evidence="1">The sequence shown here is derived from an EMBL/GenBank/DDBJ whole genome shotgun (WGS) entry which is preliminary data.</text>
</comment>
<evidence type="ECO:0000313" key="2">
    <source>
        <dbReference type="Proteomes" id="UP001162164"/>
    </source>
</evidence>
<reference evidence="1" key="1">
    <citation type="journal article" date="2023" name="Insect Mol. Biol.">
        <title>Genome sequencing provides insights into the evolution of gene families encoding plant cell wall-degrading enzymes in longhorned beetles.</title>
        <authorList>
            <person name="Shin N.R."/>
            <person name="Okamura Y."/>
            <person name="Kirsch R."/>
            <person name="Pauchet Y."/>
        </authorList>
    </citation>
    <scope>NUCLEOTIDE SEQUENCE</scope>
    <source>
        <strain evidence="1">MMC_N1</strain>
    </source>
</reference>
<dbReference type="InterPro" id="IPR033304">
    <property type="entry name" value="DLEC1"/>
</dbReference>
<dbReference type="PANTHER" id="PTHR46348">
    <property type="entry name" value="DELETED IN LUNG AND ESOPHAGEAL CANCER PROTEIN 1"/>
    <property type="match status" value="1"/>
</dbReference>
<dbReference type="Pfam" id="PF23316">
    <property type="entry name" value="Ig_DLEC1_6th"/>
    <property type="match status" value="1"/>
</dbReference>
<evidence type="ECO:0000313" key="1">
    <source>
        <dbReference type="EMBL" id="KAJ8984912.1"/>
    </source>
</evidence>
<gene>
    <name evidence="1" type="ORF">NQ317_012158</name>
</gene>
<name>A0ABQ9K4A9_9CUCU</name>
<dbReference type="EMBL" id="JAPWTJ010000023">
    <property type="protein sequence ID" value="KAJ8984912.1"/>
    <property type="molecule type" value="Genomic_DNA"/>
</dbReference>
<dbReference type="Proteomes" id="UP001162164">
    <property type="component" value="Unassembled WGS sequence"/>
</dbReference>
<protein>
    <recommendedName>
        <fullName evidence="3">MSP domain-containing protein</fullName>
    </recommendedName>
</protein>